<dbReference type="PANTHER" id="PTHR37490:SF3">
    <property type="entry name" value="DUF3431 DOMAIN CONTAINING PROTEIN"/>
    <property type="match status" value="1"/>
</dbReference>
<accession>A0A2J6RI16</accession>
<dbReference type="AlphaFoldDB" id="A0A2J6RI16"/>
<proteinExistence type="predicted"/>
<dbReference type="PANTHER" id="PTHR37490">
    <property type="entry name" value="EXPRESSED PROTEIN"/>
    <property type="match status" value="1"/>
</dbReference>
<protein>
    <submittedName>
        <fullName evidence="1">Uncharacterized protein</fullName>
    </submittedName>
</protein>
<evidence type="ECO:0000313" key="1">
    <source>
        <dbReference type="EMBL" id="PMD38163.1"/>
    </source>
</evidence>
<dbReference type="InterPro" id="IPR021838">
    <property type="entry name" value="DUF3431"/>
</dbReference>
<evidence type="ECO:0000313" key="2">
    <source>
        <dbReference type="Proteomes" id="UP000235786"/>
    </source>
</evidence>
<dbReference type="EMBL" id="KZ613948">
    <property type="protein sequence ID" value="PMD38163.1"/>
    <property type="molecule type" value="Genomic_DNA"/>
</dbReference>
<gene>
    <name evidence="1" type="ORF">L207DRAFT_514082</name>
</gene>
<sequence length="333" mass="37878">MGIFTLYGRRRLRRVLLGFGAFVVIGLVLRASWFGPSDTALTDIAASGSKAFVVASMKNDDTNWITEYLPGWNLIRYVVDDPKAQYTVPKNKGREAMVYLTYIIDHYEKLPDVMVFMHSERYQWHNDDPIYDGVPLLQNLQVPYLVSQGYTNLRCVWTLGCPSELKLTELPQEAPSDPKSAKTTEMAYPAAFKALFPGEDVPDVVGVACCAQFALTRQKIRERPISDYHRYRNWIMQTKLEDHVSGRVLEYSWHVIFGRPAVHCPNAKMCYCKVYGLCGLECTEEGKCGERWPFPPFSTLPNGWPGIGWDGEVRDEEKLAELRKSAMKVGSKN</sequence>
<keyword evidence="2" id="KW-1185">Reference proteome</keyword>
<organism evidence="1 2">
    <name type="scientific">Hyaloscypha variabilis (strain UAMH 11265 / GT02V1 / F)</name>
    <name type="common">Meliniomyces variabilis</name>
    <dbReference type="NCBI Taxonomy" id="1149755"/>
    <lineage>
        <taxon>Eukaryota</taxon>
        <taxon>Fungi</taxon>
        <taxon>Dikarya</taxon>
        <taxon>Ascomycota</taxon>
        <taxon>Pezizomycotina</taxon>
        <taxon>Leotiomycetes</taxon>
        <taxon>Helotiales</taxon>
        <taxon>Hyaloscyphaceae</taxon>
        <taxon>Hyaloscypha</taxon>
        <taxon>Hyaloscypha variabilis</taxon>
    </lineage>
</organism>
<reference evidence="1 2" key="1">
    <citation type="submission" date="2016-04" db="EMBL/GenBank/DDBJ databases">
        <title>A degradative enzymes factory behind the ericoid mycorrhizal symbiosis.</title>
        <authorList>
            <consortium name="DOE Joint Genome Institute"/>
            <person name="Martino E."/>
            <person name="Morin E."/>
            <person name="Grelet G."/>
            <person name="Kuo A."/>
            <person name="Kohler A."/>
            <person name="Daghino S."/>
            <person name="Barry K."/>
            <person name="Choi C."/>
            <person name="Cichocki N."/>
            <person name="Clum A."/>
            <person name="Copeland A."/>
            <person name="Hainaut M."/>
            <person name="Haridas S."/>
            <person name="Labutti K."/>
            <person name="Lindquist E."/>
            <person name="Lipzen A."/>
            <person name="Khouja H.-R."/>
            <person name="Murat C."/>
            <person name="Ohm R."/>
            <person name="Olson A."/>
            <person name="Spatafora J."/>
            <person name="Veneault-Fourrey C."/>
            <person name="Henrissat B."/>
            <person name="Grigoriev I."/>
            <person name="Martin F."/>
            <person name="Perotto S."/>
        </authorList>
    </citation>
    <scope>NUCLEOTIDE SEQUENCE [LARGE SCALE GENOMIC DNA]</scope>
    <source>
        <strain evidence="1 2">F</strain>
    </source>
</reference>
<dbReference type="OrthoDB" id="426718at2759"/>
<dbReference type="Proteomes" id="UP000235786">
    <property type="component" value="Unassembled WGS sequence"/>
</dbReference>
<name>A0A2J6RI16_HYAVF</name>
<dbReference type="Pfam" id="PF11913">
    <property type="entry name" value="DUF3431"/>
    <property type="match status" value="1"/>
</dbReference>